<evidence type="ECO:0000313" key="4">
    <source>
        <dbReference type="Proteomes" id="UP001157017"/>
    </source>
</evidence>
<evidence type="ECO:0000256" key="1">
    <source>
        <dbReference type="ARBA" id="ARBA00006464"/>
    </source>
</evidence>
<dbReference type="Pfam" id="PF02397">
    <property type="entry name" value="Bac_transf"/>
    <property type="match status" value="1"/>
</dbReference>
<dbReference type="Proteomes" id="UP001157017">
    <property type="component" value="Unassembled WGS sequence"/>
</dbReference>
<sequence>MHRRLRVKPGLTGLWQVSGRADLSWEESVRLDLRYVDNWSVAFDLQILWKTARAVVLGSGAY</sequence>
<dbReference type="EMBL" id="BSUZ01000001">
    <property type="protein sequence ID" value="GMA86236.1"/>
    <property type="molecule type" value="Genomic_DNA"/>
</dbReference>
<protein>
    <recommendedName>
        <fullName evidence="2">Bacterial sugar transferase domain-containing protein</fullName>
    </recommendedName>
</protein>
<evidence type="ECO:0000313" key="3">
    <source>
        <dbReference type="EMBL" id="GMA86236.1"/>
    </source>
</evidence>
<dbReference type="PANTHER" id="PTHR30576:SF10">
    <property type="entry name" value="SLL5057 PROTEIN"/>
    <property type="match status" value="1"/>
</dbReference>
<gene>
    <name evidence="3" type="ORF">GCM10025868_14860</name>
</gene>
<dbReference type="PANTHER" id="PTHR30576">
    <property type="entry name" value="COLANIC BIOSYNTHESIS UDP-GLUCOSE LIPID CARRIER TRANSFERASE"/>
    <property type="match status" value="1"/>
</dbReference>
<dbReference type="InterPro" id="IPR003362">
    <property type="entry name" value="Bact_transf"/>
</dbReference>
<organism evidence="3 4">
    <name type="scientific">Angustibacter aerolatus</name>
    <dbReference type="NCBI Taxonomy" id="1162965"/>
    <lineage>
        <taxon>Bacteria</taxon>
        <taxon>Bacillati</taxon>
        <taxon>Actinomycetota</taxon>
        <taxon>Actinomycetes</taxon>
        <taxon>Kineosporiales</taxon>
        <taxon>Kineosporiaceae</taxon>
    </lineage>
</organism>
<proteinExistence type="inferred from homology"/>
<feature type="domain" description="Bacterial sugar transferase" evidence="2">
    <location>
        <begin position="3"/>
        <end position="56"/>
    </location>
</feature>
<comment type="similarity">
    <text evidence="1">Belongs to the bacterial sugar transferase family.</text>
</comment>
<evidence type="ECO:0000259" key="2">
    <source>
        <dbReference type="Pfam" id="PF02397"/>
    </source>
</evidence>
<reference evidence="4" key="1">
    <citation type="journal article" date="2019" name="Int. J. Syst. Evol. Microbiol.">
        <title>The Global Catalogue of Microorganisms (GCM) 10K type strain sequencing project: providing services to taxonomists for standard genome sequencing and annotation.</title>
        <authorList>
            <consortium name="The Broad Institute Genomics Platform"/>
            <consortium name="The Broad Institute Genome Sequencing Center for Infectious Disease"/>
            <person name="Wu L."/>
            <person name="Ma J."/>
        </authorList>
    </citation>
    <scope>NUCLEOTIDE SEQUENCE [LARGE SCALE GENOMIC DNA]</scope>
    <source>
        <strain evidence="4">NBRC 108730</strain>
    </source>
</reference>
<comment type="caution">
    <text evidence="3">The sequence shown here is derived from an EMBL/GenBank/DDBJ whole genome shotgun (WGS) entry which is preliminary data.</text>
</comment>
<keyword evidence="4" id="KW-1185">Reference proteome</keyword>
<name>A0ABQ6JF87_9ACTN</name>
<accession>A0ABQ6JF87</accession>